<evidence type="ECO:0000256" key="1">
    <source>
        <dbReference type="SAM" id="MobiDB-lite"/>
    </source>
</evidence>
<accession>A0AAV2S5B4</accession>
<feature type="non-terminal residue" evidence="2">
    <location>
        <position position="173"/>
    </location>
</feature>
<name>A0AAV2S5B4_MEGNR</name>
<comment type="caution">
    <text evidence="2">The sequence shown here is derived from an EMBL/GenBank/DDBJ whole genome shotgun (WGS) entry which is preliminary data.</text>
</comment>
<protein>
    <submittedName>
        <fullName evidence="2">Uncharacterized protein</fullName>
    </submittedName>
</protein>
<evidence type="ECO:0000313" key="3">
    <source>
        <dbReference type="Proteomes" id="UP001497623"/>
    </source>
</evidence>
<dbReference type="Proteomes" id="UP001497623">
    <property type="component" value="Unassembled WGS sequence"/>
</dbReference>
<dbReference type="AlphaFoldDB" id="A0AAV2S5B4"/>
<feature type="region of interest" description="Disordered" evidence="1">
    <location>
        <begin position="1"/>
        <end position="37"/>
    </location>
</feature>
<gene>
    <name evidence="2" type="ORF">MNOR_LOCUS31549</name>
</gene>
<organism evidence="2 3">
    <name type="scientific">Meganyctiphanes norvegica</name>
    <name type="common">Northern krill</name>
    <name type="synonym">Thysanopoda norvegica</name>
    <dbReference type="NCBI Taxonomy" id="48144"/>
    <lineage>
        <taxon>Eukaryota</taxon>
        <taxon>Metazoa</taxon>
        <taxon>Ecdysozoa</taxon>
        <taxon>Arthropoda</taxon>
        <taxon>Crustacea</taxon>
        <taxon>Multicrustacea</taxon>
        <taxon>Malacostraca</taxon>
        <taxon>Eumalacostraca</taxon>
        <taxon>Eucarida</taxon>
        <taxon>Euphausiacea</taxon>
        <taxon>Euphausiidae</taxon>
        <taxon>Meganyctiphanes</taxon>
    </lineage>
</organism>
<reference evidence="2 3" key="1">
    <citation type="submission" date="2024-05" db="EMBL/GenBank/DDBJ databases">
        <authorList>
            <person name="Wallberg A."/>
        </authorList>
    </citation>
    <scope>NUCLEOTIDE SEQUENCE [LARGE SCALE GENOMIC DNA]</scope>
</reference>
<evidence type="ECO:0000313" key="2">
    <source>
        <dbReference type="EMBL" id="CAL4155715.1"/>
    </source>
</evidence>
<proteinExistence type="predicted"/>
<feature type="non-terminal residue" evidence="2">
    <location>
        <position position="1"/>
    </location>
</feature>
<keyword evidence="3" id="KW-1185">Reference proteome</keyword>
<sequence length="173" mass="19830">KNVQRHINIHDVTPDSGLAVDYSGHTDETSGDESESMQGNGILAKVVKSNLPANKCGYKYLNSDDMALFQQKHQQQEHFPSFKPSQIEENNSTGIIRPIVHRTLKGRHSDSALKDAIDDTDVGISVYPKHFTSQQEMQILQMQQELQKRLQQDKIHQRVQQEKVHLIIQHRKQ</sequence>
<dbReference type="EMBL" id="CAXKWB010040851">
    <property type="protein sequence ID" value="CAL4155715.1"/>
    <property type="molecule type" value="Genomic_DNA"/>
</dbReference>